<feature type="region of interest" description="Disordered" evidence="1">
    <location>
        <begin position="93"/>
        <end position="115"/>
    </location>
</feature>
<dbReference type="AlphaFoldDB" id="A0AAD7K0R5"/>
<proteinExistence type="predicted"/>
<accession>A0AAD7K0R5</accession>
<protein>
    <submittedName>
        <fullName evidence="2">Uncharacterized protein</fullName>
    </submittedName>
</protein>
<name>A0AAD7K0R5_9AGAR</name>
<dbReference type="EMBL" id="JARJLG010000013">
    <property type="protein sequence ID" value="KAJ7775909.1"/>
    <property type="molecule type" value="Genomic_DNA"/>
</dbReference>
<dbReference type="Proteomes" id="UP001215280">
    <property type="component" value="Unassembled WGS sequence"/>
</dbReference>
<organism evidence="2 3">
    <name type="scientific">Mycena maculata</name>
    <dbReference type="NCBI Taxonomy" id="230809"/>
    <lineage>
        <taxon>Eukaryota</taxon>
        <taxon>Fungi</taxon>
        <taxon>Dikarya</taxon>
        <taxon>Basidiomycota</taxon>
        <taxon>Agaricomycotina</taxon>
        <taxon>Agaricomycetes</taxon>
        <taxon>Agaricomycetidae</taxon>
        <taxon>Agaricales</taxon>
        <taxon>Marasmiineae</taxon>
        <taxon>Mycenaceae</taxon>
        <taxon>Mycena</taxon>
    </lineage>
</organism>
<evidence type="ECO:0000256" key="1">
    <source>
        <dbReference type="SAM" id="MobiDB-lite"/>
    </source>
</evidence>
<gene>
    <name evidence="2" type="ORF">DFH07DRAFT_951811</name>
</gene>
<reference evidence="2" key="1">
    <citation type="submission" date="2023-03" db="EMBL/GenBank/DDBJ databases">
        <title>Massive genome expansion in bonnet fungi (Mycena s.s.) driven by repeated elements and novel gene families across ecological guilds.</title>
        <authorList>
            <consortium name="Lawrence Berkeley National Laboratory"/>
            <person name="Harder C.B."/>
            <person name="Miyauchi S."/>
            <person name="Viragh M."/>
            <person name="Kuo A."/>
            <person name="Thoen E."/>
            <person name="Andreopoulos B."/>
            <person name="Lu D."/>
            <person name="Skrede I."/>
            <person name="Drula E."/>
            <person name="Henrissat B."/>
            <person name="Morin E."/>
            <person name="Kohler A."/>
            <person name="Barry K."/>
            <person name="LaButti K."/>
            <person name="Morin E."/>
            <person name="Salamov A."/>
            <person name="Lipzen A."/>
            <person name="Mereny Z."/>
            <person name="Hegedus B."/>
            <person name="Baldrian P."/>
            <person name="Stursova M."/>
            <person name="Weitz H."/>
            <person name="Taylor A."/>
            <person name="Grigoriev I.V."/>
            <person name="Nagy L.G."/>
            <person name="Martin F."/>
            <person name="Kauserud H."/>
        </authorList>
    </citation>
    <scope>NUCLEOTIDE SEQUENCE</scope>
    <source>
        <strain evidence="2">CBHHK188m</strain>
    </source>
</reference>
<feature type="compositionally biased region" description="Basic residues" evidence="1">
    <location>
        <begin position="98"/>
        <end position="107"/>
    </location>
</feature>
<comment type="caution">
    <text evidence="2">The sequence shown here is derived from an EMBL/GenBank/DDBJ whole genome shotgun (WGS) entry which is preliminary data.</text>
</comment>
<evidence type="ECO:0000313" key="2">
    <source>
        <dbReference type="EMBL" id="KAJ7775909.1"/>
    </source>
</evidence>
<evidence type="ECO:0000313" key="3">
    <source>
        <dbReference type="Proteomes" id="UP001215280"/>
    </source>
</evidence>
<keyword evidence="3" id="KW-1185">Reference proteome</keyword>
<sequence length="1228" mass="138182">MPVRCQYDDCHQGCPLWEQAILAREKNQLLCAQLEAAGKMRADQVASLKQAIAEMQQHEGQMEAQFLGDQEKLQGMVQKKDEAVQLRAYTYLQGNKSPQKKPPRRGTRVSLAPTHNSSTRTIQIPLNPIPVTGEPSGTSNPTVKAKFTATPVFTDLLGTDVDTLSKLIGKIEQLLVSNDVTVSVKKFEKTMAKKGKKSRSRPSKALMNHIHKFDVQQVADFQIYNPADAAQVAACEGGLADPAEDLFQWHFGPGYIQSRWNDLMIGKIVDAALEDDGEDGEIAQSGIERDFLEAVIVDKLESYRAAWQGFQPRFVEHLDRVETGQEARARGVQAFEQHQLDSRSTSSKHRKYKDSVGTITATIAIKSGERNAGDIKTWERLLEMIEHLGEQGMSSEEEDEIEVDNTKVRIYRVKLCVWREPRVVEYIRFVNVQTALFKKKQRGPIPASRIRSDAPGSSKAPCGLPKSLYNGEWLKKSTPVYLKELKGSKYFDGHIQNSMGVFGVHYGEPHFLLDIPRPEEAPAPDGYNFRMGDFRRPLWVNPKYPFLLLLLRFNPFYGPLLSCLNVSQKNLPIEEVMTIPLGETSPQVRWGLQQTLLDRWLHLESLLRLTLWTMMDLHGGRTAVGVYTFLFPICYCYTERNASSRLGAVDIALRSRDAFLPLMAKITLMFILLDVHDEDWRATFQARTKLHWQWLVDLEHSAVGDLNINRMGGIIDLTRWLLPYLLGKHRVPLHFLYGQNFPLKEPIPDALVRIGFVPDPDKVQYLGRLPGDVTFSPWSVHKLVWKKRRDGAPLLAVSFGLSTPPSPHAPPSADMADSSVPALPFPAVKRDSGQKQGEDIHAFMERRRLHNEKRAQHESSEARKRCLAQELHASKGGAPGKKGARVFIWDEEDGGFFIRRAFNHTDAADRWDEFTPNQRIYDSFSNQWDLCTALAPSGEAESDYAYDEDKDSFHQPTSPVDIFPSIPDVPGREAMETETGERAAQVLARAYNLDREDLSEDADKPSGWKKQDVPSTISLRFGFIEPEIAPSSSPQMQDKACAWVVGDETWSVPETSALPTLLSHILEGNLNDAAANICDLTSPDSDLQLDWTVNIKTIRQRDRTLYEIRPRGSEASGPSILLESTATILQIVRSGWGYDSGMESIIRNLVELGAEFHPSWQRPVHDVPLAPPSQVTLGRRPAGYMPTLVDLGVYVRQRDAFLRSLRGRVALFYGGIDKRAGRRKTASN</sequence>